<evidence type="ECO:0008006" key="5">
    <source>
        <dbReference type="Google" id="ProtNLM"/>
    </source>
</evidence>
<protein>
    <recommendedName>
        <fullName evidence="5">Transposase</fullName>
    </recommendedName>
</protein>
<evidence type="ECO:0000313" key="1">
    <source>
        <dbReference type="EMBL" id="MCM2531946.1"/>
    </source>
</evidence>
<reference evidence="1 4" key="1">
    <citation type="submission" date="2022-06" db="EMBL/GenBank/DDBJ databases">
        <authorList>
            <person name="Jeon C.O."/>
        </authorList>
    </citation>
    <scope>NUCLEOTIDE SEQUENCE [LARGE SCALE GENOMIC DNA]</scope>
    <source>
        <strain evidence="1 4">KCTC 13943</strain>
    </source>
</reference>
<dbReference type="Proteomes" id="UP001523262">
    <property type="component" value="Unassembled WGS sequence"/>
</dbReference>
<accession>A0ABT0W6I7</accession>
<proteinExistence type="predicted"/>
<gene>
    <name evidence="1" type="ORF">NDK43_05505</name>
    <name evidence="2" type="ORF">NDK43_22420</name>
    <name evidence="3" type="ORF">NDK43_22830</name>
</gene>
<dbReference type="EMBL" id="JAMQCR010000001">
    <property type="protein sequence ID" value="MCM2531946.1"/>
    <property type="molecule type" value="Genomic_DNA"/>
</dbReference>
<name>A0ABT0W6I7_9BACI</name>
<comment type="caution">
    <text evidence="1">The sequence shown here is derived from an EMBL/GenBank/DDBJ whole genome shotgun (WGS) entry which is preliminary data.</text>
</comment>
<dbReference type="EMBL" id="JAMQCR010000002">
    <property type="protein sequence ID" value="MCM2534590.1"/>
    <property type="molecule type" value="Genomic_DNA"/>
</dbReference>
<dbReference type="EMBL" id="JAMQCR010000002">
    <property type="protein sequence ID" value="MCM2534665.1"/>
    <property type="molecule type" value="Genomic_DNA"/>
</dbReference>
<keyword evidence="4" id="KW-1185">Reference proteome</keyword>
<sequence length="120" mass="14988">MRYSNGFWKGLFACYDHPILPRTNNDHELFFRRIKRRHRRITGLRSWNRYIMRHGEYIVFVEDAIDDPNIINRLNLVSHEKYCIEMNSWKERTDEHVRRYQYKKDPAGYLRKVEEKWLNR</sequence>
<evidence type="ECO:0000313" key="2">
    <source>
        <dbReference type="EMBL" id="MCM2534590.1"/>
    </source>
</evidence>
<evidence type="ECO:0000313" key="3">
    <source>
        <dbReference type="EMBL" id="MCM2534665.1"/>
    </source>
</evidence>
<evidence type="ECO:0000313" key="4">
    <source>
        <dbReference type="Proteomes" id="UP001523262"/>
    </source>
</evidence>
<organism evidence="1 4">
    <name type="scientific">Neobacillus pocheonensis</name>
    <dbReference type="NCBI Taxonomy" id="363869"/>
    <lineage>
        <taxon>Bacteria</taxon>
        <taxon>Bacillati</taxon>
        <taxon>Bacillota</taxon>
        <taxon>Bacilli</taxon>
        <taxon>Bacillales</taxon>
        <taxon>Bacillaceae</taxon>
        <taxon>Neobacillus</taxon>
    </lineage>
</organism>